<evidence type="ECO:0000313" key="1">
    <source>
        <dbReference type="EMBL" id="KAA1067009.1"/>
    </source>
</evidence>
<sequence>MEANSTVHSKSLPKSNVLGGPGVVHGAAVIPKAVHAVLSRLSAGPARFRVGRDWLRGRLILKVLKKYYIGSSPSPVLLPSRNLPLPFSLPIRSPSTHEY</sequence>
<comment type="caution">
    <text evidence="1">The sequence shown here is derived from an EMBL/GenBank/DDBJ whole genome shotgun (WGS) entry which is preliminary data.</text>
</comment>
<accession>A0A5B0LSB2</accession>
<organism evidence="1 2">
    <name type="scientific">Puccinia graminis f. sp. tritici</name>
    <dbReference type="NCBI Taxonomy" id="56615"/>
    <lineage>
        <taxon>Eukaryota</taxon>
        <taxon>Fungi</taxon>
        <taxon>Dikarya</taxon>
        <taxon>Basidiomycota</taxon>
        <taxon>Pucciniomycotina</taxon>
        <taxon>Pucciniomycetes</taxon>
        <taxon>Pucciniales</taxon>
        <taxon>Pucciniaceae</taxon>
        <taxon>Puccinia</taxon>
    </lineage>
</organism>
<name>A0A5B0LSB2_PUCGR</name>
<dbReference type="EMBL" id="VDEP01000508">
    <property type="protein sequence ID" value="KAA1067009.1"/>
    <property type="molecule type" value="Genomic_DNA"/>
</dbReference>
<dbReference type="Proteomes" id="UP000325313">
    <property type="component" value="Unassembled WGS sequence"/>
</dbReference>
<gene>
    <name evidence="1" type="ORF">PGTUg99_025224</name>
</gene>
<evidence type="ECO:0000313" key="2">
    <source>
        <dbReference type="Proteomes" id="UP000325313"/>
    </source>
</evidence>
<reference evidence="1 2" key="1">
    <citation type="submission" date="2019-05" db="EMBL/GenBank/DDBJ databases">
        <title>Emergence of the Ug99 lineage of the wheat stem rust pathogen through somatic hybridization.</title>
        <authorList>
            <person name="Li F."/>
            <person name="Upadhyaya N.M."/>
            <person name="Sperschneider J."/>
            <person name="Matny O."/>
            <person name="Nguyen-Phuc H."/>
            <person name="Mago R."/>
            <person name="Raley C."/>
            <person name="Miller M.E."/>
            <person name="Silverstein K.A.T."/>
            <person name="Henningsen E."/>
            <person name="Hirsch C.D."/>
            <person name="Visser B."/>
            <person name="Pretorius Z.A."/>
            <person name="Steffenson B.J."/>
            <person name="Schwessinger B."/>
            <person name="Dodds P.N."/>
            <person name="Figueroa M."/>
        </authorList>
    </citation>
    <scope>NUCLEOTIDE SEQUENCE [LARGE SCALE GENOMIC DNA]</scope>
    <source>
        <strain evidence="1 2">Ug99</strain>
    </source>
</reference>
<proteinExistence type="predicted"/>
<protein>
    <submittedName>
        <fullName evidence="1">Uncharacterized protein</fullName>
    </submittedName>
</protein>
<dbReference type="AlphaFoldDB" id="A0A5B0LSB2"/>